<dbReference type="SUPFAM" id="SSF52833">
    <property type="entry name" value="Thioredoxin-like"/>
    <property type="match status" value="1"/>
</dbReference>
<dbReference type="RefSeq" id="WP_308980837.1">
    <property type="nucleotide sequence ID" value="NZ_JAVIDL010000003.1"/>
</dbReference>
<evidence type="ECO:0000256" key="7">
    <source>
        <dbReference type="PIRSR" id="PIRSR000077-4"/>
    </source>
</evidence>
<name>A0AAW8J7I5_9GAMM</name>
<protein>
    <recommendedName>
        <fullName evidence="6">Thioredoxin</fullName>
    </recommendedName>
</protein>
<evidence type="ECO:0000256" key="3">
    <source>
        <dbReference type="ARBA" id="ARBA00022982"/>
    </source>
</evidence>
<dbReference type="PROSITE" id="PS51352">
    <property type="entry name" value="THIOREDOXIN_2"/>
    <property type="match status" value="1"/>
</dbReference>
<dbReference type="EMBL" id="JAVIDL010000003">
    <property type="protein sequence ID" value="MDQ8934656.1"/>
    <property type="molecule type" value="Genomic_DNA"/>
</dbReference>
<accession>A0AAW8J7I5</accession>
<evidence type="ECO:0000256" key="1">
    <source>
        <dbReference type="ARBA" id="ARBA00008987"/>
    </source>
</evidence>
<evidence type="ECO:0000256" key="4">
    <source>
        <dbReference type="ARBA" id="ARBA00023157"/>
    </source>
</evidence>
<reference evidence="9" key="1">
    <citation type="submission" date="2023-08" db="EMBL/GenBank/DDBJ databases">
        <title>Emergence of clinically-relevant ST2 carbapenem-resistant Acinetobacter baumannii strains in hospital sewages in Zhejiang, East of China.</title>
        <authorList>
            <person name="Kaichao C."/>
            <person name="Zhang R."/>
        </authorList>
    </citation>
    <scope>NUCLEOTIDE SEQUENCE</scope>
    <source>
        <strain evidence="9">M-RB-37</strain>
    </source>
</reference>
<evidence type="ECO:0000313" key="10">
    <source>
        <dbReference type="Proteomes" id="UP001243844"/>
    </source>
</evidence>
<dbReference type="AlphaFoldDB" id="A0AAW8J7I5"/>
<comment type="similarity">
    <text evidence="1 6">Belongs to the thioredoxin family.</text>
</comment>
<dbReference type="InterPro" id="IPR013766">
    <property type="entry name" value="Thioredoxin_domain"/>
</dbReference>
<evidence type="ECO:0000256" key="2">
    <source>
        <dbReference type="ARBA" id="ARBA00022448"/>
    </source>
</evidence>
<comment type="caution">
    <text evidence="9">The sequence shown here is derived from an EMBL/GenBank/DDBJ whole genome shotgun (WGS) entry which is preliminary data.</text>
</comment>
<feature type="disulfide bond" description="Redox-active" evidence="7">
    <location>
        <begin position="31"/>
        <end position="34"/>
    </location>
</feature>
<dbReference type="PIRSF" id="PIRSF000077">
    <property type="entry name" value="Thioredoxin"/>
    <property type="match status" value="1"/>
</dbReference>
<dbReference type="PANTHER" id="PTHR45663:SF11">
    <property type="entry name" value="GEO12009P1"/>
    <property type="match status" value="1"/>
</dbReference>
<feature type="domain" description="Thioredoxin" evidence="8">
    <location>
        <begin position="1"/>
        <end position="107"/>
    </location>
</feature>
<keyword evidence="2" id="KW-0813">Transport</keyword>
<dbReference type="InterPro" id="IPR005746">
    <property type="entry name" value="Thioredoxin"/>
</dbReference>
<evidence type="ECO:0000256" key="5">
    <source>
        <dbReference type="ARBA" id="ARBA00023284"/>
    </source>
</evidence>
<dbReference type="Pfam" id="PF00085">
    <property type="entry name" value="Thioredoxin"/>
    <property type="match status" value="1"/>
</dbReference>
<evidence type="ECO:0000259" key="8">
    <source>
        <dbReference type="PROSITE" id="PS51352"/>
    </source>
</evidence>
<dbReference type="Gene3D" id="3.40.30.10">
    <property type="entry name" value="Glutaredoxin"/>
    <property type="match status" value="1"/>
</dbReference>
<keyword evidence="3" id="KW-0249">Electron transport</keyword>
<gene>
    <name evidence="9" type="ORF">RFH47_02740</name>
</gene>
<proteinExistence type="inferred from homology"/>
<keyword evidence="4 7" id="KW-1015">Disulfide bond</keyword>
<dbReference type="InterPro" id="IPR017937">
    <property type="entry name" value="Thioredoxin_CS"/>
</dbReference>
<evidence type="ECO:0000313" key="9">
    <source>
        <dbReference type="EMBL" id="MDQ8934656.1"/>
    </source>
</evidence>
<evidence type="ECO:0000256" key="6">
    <source>
        <dbReference type="PIRNR" id="PIRNR000077"/>
    </source>
</evidence>
<organism evidence="9 10">
    <name type="scientific">Acinetobacter rudis</name>
    <dbReference type="NCBI Taxonomy" id="632955"/>
    <lineage>
        <taxon>Bacteria</taxon>
        <taxon>Pseudomonadati</taxon>
        <taxon>Pseudomonadota</taxon>
        <taxon>Gammaproteobacteria</taxon>
        <taxon>Moraxellales</taxon>
        <taxon>Moraxellaceae</taxon>
        <taxon>Acinetobacter</taxon>
    </lineage>
</organism>
<dbReference type="PANTHER" id="PTHR45663">
    <property type="entry name" value="GEO12009P1"/>
    <property type="match status" value="1"/>
</dbReference>
<sequence length="115" mass="13257">MNTITEYNQDNFHEFEYYAGLAIIRFYADWCAPCVQSKPVFQHLAAQHSKQIKFGQVNIDQSPILTLRYQVFGLPSILIFDHGKIIKRMTGLLSLKQYSTLIDELQPTNVESDSD</sequence>
<dbReference type="CDD" id="cd02947">
    <property type="entry name" value="TRX_family"/>
    <property type="match status" value="1"/>
</dbReference>
<dbReference type="GO" id="GO:0015035">
    <property type="term" value="F:protein-disulfide reductase activity"/>
    <property type="evidence" value="ECO:0007669"/>
    <property type="project" value="InterPro"/>
</dbReference>
<keyword evidence="5 7" id="KW-0676">Redox-active center</keyword>
<dbReference type="InterPro" id="IPR036249">
    <property type="entry name" value="Thioredoxin-like_sf"/>
</dbReference>
<dbReference type="Proteomes" id="UP001243844">
    <property type="component" value="Unassembled WGS sequence"/>
</dbReference>
<dbReference type="GO" id="GO:0005737">
    <property type="term" value="C:cytoplasm"/>
    <property type="evidence" value="ECO:0007669"/>
    <property type="project" value="TreeGrafter"/>
</dbReference>
<dbReference type="PROSITE" id="PS00194">
    <property type="entry name" value="THIOREDOXIN_1"/>
    <property type="match status" value="1"/>
</dbReference>